<feature type="domain" description="Glucose-methanol-choline oxidoreductase N-terminal" evidence="7">
    <location>
        <begin position="302"/>
        <end position="403"/>
    </location>
</feature>
<dbReference type="SUPFAM" id="SSF51905">
    <property type="entry name" value="FAD/NAD(P)-binding domain"/>
    <property type="match status" value="1"/>
</dbReference>
<dbReference type="PATRIC" id="fig|1429438.4.peg.2274"/>
<dbReference type="PANTHER" id="PTHR42784:SF1">
    <property type="entry name" value="PYRANOSE 2-OXIDASE"/>
    <property type="match status" value="1"/>
</dbReference>
<protein>
    <recommendedName>
        <fullName evidence="11">Glucose-methanol-choline oxidoreductase C-terminal domain-containing protein</fullName>
    </recommendedName>
</protein>
<evidence type="ECO:0000256" key="3">
    <source>
        <dbReference type="ARBA" id="ARBA00022630"/>
    </source>
</evidence>
<evidence type="ECO:0000313" key="9">
    <source>
        <dbReference type="EMBL" id="ETX00441.1"/>
    </source>
</evidence>
<comment type="caution">
    <text evidence="9">The sequence shown here is derived from an EMBL/GenBank/DDBJ whole genome shotgun (WGS) entry which is preliminary data.</text>
</comment>
<sequence length="653" mass="73734">MNDTIQYDPNKDHFEIVIVGAGAAGAMMAHRFAAAGKKVVILEAGPRFGDPEDETNGGGERPHPSNIGLEYHLDRYYAANAKVPSAPWRAEKAADRPTVLELDQHWKDNRERYVIQKGPLPFPSTYERLSGGTANHWLGTTLRLIPSDFHLHTKYGVTHAQDWPITYQDLEPWYTQAERELNVSGDSVAWQGYLGATRSQDYEMTAISMSYLDQYVSNKVQGHQINQKEVTVRSTPQARNSDWSWNEDDHGFYDYRPPCMGNSSCIPICPVRAKYDPSVHLNRAIGMTYNENGYYDSDGRNVVKQPAEIRYQAVAYQVMIDAATDRVSGILYKQYQSVKMPSGERGYDVTEHRVTGDIYVVCAHAIETAKLLLNSAWKQDENGKTVTVANSSDQVGRNLMDHTILLSWALVKETEPVYPFRGPLSTSGIGEFRDGEERRERAAYIIEIGNDGWAWPENAPFGTLYDLIQQRRARGEVWYGTQLRQVLHDHVVRQIRIAAEFESLPNPDNRVQLSEYRDALGIPKPELHYDLSPYTQRGFADAVKTLNEIWAKMEATEVHIPVDMPPSPSRPWAFVHDGKRYEYRGAGHIMGTSRMGHDKTISVVDQDCRTHDHENLYLVGSSVFPSTGTANPTLTIVALAIRAAEHILQTRLP</sequence>
<dbReference type="EMBL" id="AZHW01000338">
    <property type="protein sequence ID" value="ETX00441.1"/>
    <property type="molecule type" value="Genomic_DNA"/>
</dbReference>
<dbReference type="GO" id="GO:0016614">
    <property type="term" value="F:oxidoreductase activity, acting on CH-OH group of donors"/>
    <property type="evidence" value="ECO:0007669"/>
    <property type="project" value="InterPro"/>
</dbReference>
<dbReference type="InterPro" id="IPR051473">
    <property type="entry name" value="P2Ox-like"/>
</dbReference>
<evidence type="ECO:0000256" key="4">
    <source>
        <dbReference type="ARBA" id="ARBA00022827"/>
    </source>
</evidence>
<comment type="cofactor">
    <cofactor evidence="1">
        <name>FAD</name>
        <dbReference type="ChEBI" id="CHEBI:57692"/>
    </cofactor>
</comment>
<keyword evidence="5" id="KW-0560">Oxidoreductase</keyword>
<feature type="region of interest" description="Disordered" evidence="6">
    <location>
        <begin position="46"/>
        <end position="65"/>
    </location>
</feature>
<evidence type="ECO:0000256" key="2">
    <source>
        <dbReference type="ARBA" id="ARBA00010790"/>
    </source>
</evidence>
<evidence type="ECO:0000256" key="6">
    <source>
        <dbReference type="SAM" id="MobiDB-lite"/>
    </source>
</evidence>
<proteinExistence type="inferred from homology"/>
<dbReference type="InterPro" id="IPR007867">
    <property type="entry name" value="GMC_OxRtase_C"/>
</dbReference>
<reference evidence="9 10" key="1">
    <citation type="journal article" date="2014" name="Nature">
        <title>An environmental bacterial taxon with a large and distinct metabolic repertoire.</title>
        <authorList>
            <person name="Wilson M.C."/>
            <person name="Mori T."/>
            <person name="Ruckert C."/>
            <person name="Uria A.R."/>
            <person name="Helf M.J."/>
            <person name="Takada K."/>
            <person name="Gernert C."/>
            <person name="Steffens U.A."/>
            <person name="Heycke N."/>
            <person name="Schmitt S."/>
            <person name="Rinke C."/>
            <person name="Helfrich E.J."/>
            <person name="Brachmann A.O."/>
            <person name="Gurgui C."/>
            <person name="Wakimoto T."/>
            <person name="Kracht M."/>
            <person name="Crusemann M."/>
            <person name="Hentschel U."/>
            <person name="Abe I."/>
            <person name="Matsunaga S."/>
            <person name="Kalinowski J."/>
            <person name="Takeyama H."/>
            <person name="Piel J."/>
        </authorList>
    </citation>
    <scope>NUCLEOTIDE SEQUENCE [LARGE SCALE GENOMIC DNA]</scope>
    <source>
        <strain evidence="10">TSY1</strain>
    </source>
</reference>
<comment type="similarity">
    <text evidence="2">Belongs to the GMC oxidoreductase family.</text>
</comment>
<evidence type="ECO:0008006" key="11">
    <source>
        <dbReference type="Google" id="ProtNLM"/>
    </source>
</evidence>
<dbReference type="Proteomes" id="UP000019141">
    <property type="component" value="Unassembled WGS sequence"/>
</dbReference>
<dbReference type="HOGENOM" id="CLU_008878_4_1_7"/>
<dbReference type="Pfam" id="PF05199">
    <property type="entry name" value="GMC_oxred_C"/>
    <property type="match status" value="1"/>
</dbReference>
<keyword evidence="3" id="KW-0285">Flavoprotein</keyword>
<dbReference type="Gene3D" id="3.50.50.60">
    <property type="entry name" value="FAD/NAD(P)-binding domain"/>
    <property type="match status" value="2"/>
</dbReference>
<keyword evidence="4" id="KW-0274">FAD</keyword>
<accession>W4LRU1</accession>
<dbReference type="InterPro" id="IPR000172">
    <property type="entry name" value="GMC_OxRdtase_N"/>
</dbReference>
<evidence type="ECO:0000313" key="10">
    <source>
        <dbReference type="Proteomes" id="UP000019141"/>
    </source>
</evidence>
<organism evidence="9 10">
    <name type="scientific">Entotheonella factor</name>
    <dbReference type="NCBI Taxonomy" id="1429438"/>
    <lineage>
        <taxon>Bacteria</taxon>
        <taxon>Pseudomonadati</taxon>
        <taxon>Nitrospinota/Tectimicrobiota group</taxon>
        <taxon>Candidatus Tectimicrobiota</taxon>
        <taxon>Candidatus Entotheonellia</taxon>
        <taxon>Candidatus Entotheonellales</taxon>
        <taxon>Candidatus Entotheonellaceae</taxon>
        <taxon>Candidatus Entotheonella</taxon>
    </lineage>
</organism>
<dbReference type="AlphaFoldDB" id="W4LRU1"/>
<evidence type="ECO:0000256" key="5">
    <source>
        <dbReference type="ARBA" id="ARBA00023002"/>
    </source>
</evidence>
<evidence type="ECO:0000259" key="8">
    <source>
        <dbReference type="Pfam" id="PF05199"/>
    </source>
</evidence>
<keyword evidence="10" id="KW-1185">Reference proteome</keyword>
<gene>
    <name evidence="9" type="ORF">ETSY1_11225</name>
</gene>
<dbReference type="InterPro" id="IPR036188">
    <property type="entry name" value="FAD/NAD-bd_sf"/>
</dbReference>
<dbReference type="Pfam" id="PF13450">
    <property type="entry name" value="NAD_binding_8"/>
    <property type="match status" value="1"/>
</dbReference>
<dbReference type="GO" id="GO:0050660">
    <property type="term" value="F:flavin adenine dinucleotide binding"/>
    <property type="evidence" value="ECO:0007669"/>
    <property type="project" value="InterPro"/>
</dbReference>
<evidence type="ECO:0000256" key="1">
    <source>
        <dbReference type="ARBA" id="ARBA00001974"/>
    </source>
</evidence>
<dbReference type="Pfam" id="PF00732">
    <property type="entry name" value="GMC_oxred_N"/>
    <property type="match status" value="1"/>
</dbReference>
<feature type="domain" description="Glucose-methanol-choline oxidoreductase C-terminal" evidence="8">
    <location>
        <begin position="505"/>
        <end position="640"/>
    </location>
</feature>
<evidence type="ECO:0000259" key="7">
    <source>
        <dbReference type="Pfam" id="PF00732"/>
    </source>
</evidence>
<name>W4LRU1_ENTF1</name>
<dbReference type="PANTHER" id="PTHR42784">
    <property type="entry name" value="PYRANOSE 2-OXIDASE"/>
    <property type="match status" value="1"/>
</dbReference>